<dbReference type="SMART" id="SM01130">
    <property type="entry name" value="DHDPS"/>
    <property type="match status" value="1"/>
</dbReference>
<dbReference type="GO" id="GO:0008840">
    <property type="term" value="F:4-hydroxy-tetrahydrodipicolinate synthase activity"/>
    <property type="evidence" value="ECO:0007669"/>
    <property type="project" value="UniProtKB-EC"/>
</dbReference>
<reference evidence="3 4" key="1">
    <citation type="submission" date="2021-06" db="EMBL/GenBank/DDBJ databases">
        <authorList>
            <person name="Criscuolo A."/>
        </authorList>
    </citation>
    <scope>NUCLEOTIDE SEQUENCE [LARGE SCALE GENOMIC DNA]</scope>
    <source>
        <strain evidence="4">CIP 111802</strain>
    </source>
</reference>
<dbReference type="Proteomes" id="UP000730618">
    <property type="component" value="Unassembled WGS sequence"/>
</dbReference>
<evidence type="ECO:0000256" key="1">
    <source>
        <dbReference type="ARBA" id="ARBA00023239"/>
    </source>
</evidence>
<comment type="caution">
    <text evidence="3">The sequence shown here is derived from an EMBL/GenBank/DDBJ whole genome shotgun (WGS) entry which is preliminary data.</text>
</comment>
<dbReference type="PANTHER" id="PTHR12128:SF51">
    <property type="entry name" value="BLL4205 PROTEIN"/>
    <property type="match status" value="1"/>
</dbReference>
<evidence type="ECO:0000313" key="4">
    <source>
        <dbReference type="Proteomes" id="UP000730618"/>
    </source>
</evidence>
<accession>A0ABN7TE17</accession>
<proteinExistence type="inferred from homology"/>
<protein>
    <submittedName>
        <fullName evidence="3">4-hydroxy-tetrahydrodipicolinate synthase</fullName>
        <ecNumber evidence="3">4.3.3.7</ecNumber>
    </submittedName>
</protein>
<evidence type="ECO:0000313" key="3">
    <source>
        <dbReference type="EMBL" id="CAG7626985.1"/>
    </source>
</evidence>
<dbReference type="PANTHER" id="PTHR12128">
    <property type="entry name" value="DIHYDRODIPICOLINATE SYNTHASE"/>
    <property type="match status" value="1"/>
</dbReference>
<evidence type="ECO:0000256" key="2">
    <source>
        <dbReference type="PIRNR" id="PIRNR001365"/>
    </source>
</evidence>
<dbReference type="InterPro" id="IPR002220">
    <property type="entry name" value="DapA-like"/>
</dbReference>
<dbReference type="EC" id="4.3.3.7" evidence="3"/>
<sequence>MLLKPMAAHEIAGNWGTVMLPIREDDSIDFVRLEKIVDRMAALGLNGIYTNGTAGEFYTQSEEEFIRVSELTADRCHRHGVAFQIGASHMSPQLSLERIKRAASYRPSAIQVILSDWFPLQDSEAIDCLKRMAEAADGIGLVLYNPPHAKRVLTPEAYGRLKKEVPGLVGIKCAGGDAAWYEAMKEHAQGISVFVPGHHLASGYARGAHGAYSNVACLNPLGAQQWYDLMLTDLPKALELETRIQRFMADYIAPFITRHGYCNATCDKLMSVIGGAADVGCRMRWPYRSIPASEADRLRPIAYELMPEIMKA</sequence>
<dbReference type="CDD" id="cd00408">
    <property type="entry name" value="DHDPS-like"/>
    <property type="match status" value="1"/>
</dbReference>
<organism evidence="3 4">
    <name type="scientific">Paenibacillus allorhizosphaerae</name>
    <dbReference type="NCBI Taxonomy" id="2849866"/>
    <lineage>
        <taxon>Bacteria</taxon>
        <taxon>Bacillati</taxon>
        <taxon>Bacillota</taxon>
        <taxon>Bacilli</taxon>
        <taxon>Bacillales</taxon>
        <taxon>Paenibacillaceae</taxon>
        <taxon>Paenibacillus</taxon>
    </lineage>
</organism>
<dbReference type="PIRSF" id="PIRSF001365">
    <property type="entry name" value="DHDPS"/>
    <property type="match status" value="1"/>
</dbReference>
<gene>
    <name evidence="3" type="primary">dapA_2</name>
    <name evidence="3" type="ORF">PAECIP111802_01306</name>
</gene>
<dbReference type="Pfam" id="PF00701">
    <property type="entry name" value="DHDPS"/>
    <property type="match status" value="1"/>
</dbReference>
<dbReference type="EMBL" id="CAJVCE010000003">
    <property type="protein sequence ID" value="CAG7626985.1"/>
    <property type="molecule type" value="Genomic_DNA"/>
</dbReference>
<keyword evidence="1 2" id="KW-0456">Lyase</keyword>
<comment type="similarity">
    <text evidence="2">Belongs to the DapA family.</text>
</comment>
<keyword evidence="4" id="KW-1185">Reference proteome</keyword>
<name>A0ABN7TE17_9BACL</name>